<dbReference type="SUPFAM" id="SSF56349">
    <property type="entry name" value="DNA breaking-rejoining enzymes"/>
    <property type="match status" value="1"/>
</dbReference>
<proteinExistence type="predicted"/>
<dbReference type="InterPro" id="IPR011010">
    <property type="entry name" value="DNA_brk_join_enz"/>
</dbReference>
<gene>
    <name evidence="1" type="ORF">UT84_C0002G0066</name>
</gene>
<evidence type="ECO:0000313" key="1">
    <source>
        <dbReference type="EMBL" id="KKR51205.1"/>
    </source>
</evidence>
<evidence type="ECO:0000313" key="2">
    <source>
        <dbReference type="Proteomes" id="UP000034531"/>
    </source>
</evidence>
<dbReference type="GO" id="GO:0003677">
    <property type="term" value="F:DNA binding"/>
    <property type="evidence" value="ECO:0007669"/>
    <property type="project" value="InterPro"/>
</dbReference>
<dbReference type="Proteomes" id="UP000034531">
    <property type="component" value="Unassembled WGS sequence"/>
</dbReference>
<sequence length="275" mass="30639">MIPEHQDGSSPQESGHAPDFTFYKLTYAFLRSDRFAAYKPNTQNRYKQELIRFLRRAPNSGHIDLPTAIAAVQDAKQQGPKPVFVNTLYAIKAAITWGIERDIVDSEIGGLANQLVDHRKQVHEPITPLSEPELQRLFAAASGNLRDRALITTVVIAQPTNEELELLKKDSVYKGADGQTVIKIGDKEVPVQEGIAPFILDYAKTLKQESALFPRTLGKDKTVAMTRAGVYVILSKYKKQAELPSLSHKVLAKTGQQLFGKTRRIQTQTPQIPLP</sequence>
<reference evidence="1 2" key="1">
    <citation type="journal article" date="2015" name="Nature">
        <title>rRNA introns, odd ribosomes, and small enigmatic genomes across a large radiation of phyla.</title>
        <authorList>
            <person name="Brown C.T."/>
            <person name="Hug L.A."/>
            <person name="Thomas B.C."/>
            <person name="Sharon I."/>
            <person name="Castelle C.J."/>
            <person name="Singh A."/>
            <person name="Wilkins M.J."/>
            <person name="Williams K.H."/>
            <person name="Banfield J.F."/>
        </authorList>
    </citation>
    <scope>NUCLEOTIDE SEQUENCE [LARGE SCALE GENOMIC DNA]</scope>
</reference>
<dbReference type="EMBL" id="LBYI01000002">
    <property type="protein sequence ID" value="KKR51205.1"/>
    <property type="molecule type" value="Genomic_DNA"/>
</dbReference>
<comment type="caution">
    <text evidence="1">The sequence shown here is derived from an EMBL/GenBank/DDBJ whole genome shotgun (WGS) entry which is preliminary data.</text>
</comment>
<protein>
    <submittedName>
        <fullName evidence="1">Uncharacterized protein</fullName>
    </submittedName>
</protein>
<accession>A0A0G0TVW8</accession>
<dbReference type="AlphaFoldDB" id="A0A0G0TVW8"/>
<name>A0A0G0TVW8_9BACT</name>
<organism evidence="1 2">
    <name type="scientific">Candidatus Curtissbacteria bacterium GW2011_GWA1_40_16</name>
    <dbReference type="NCBI Taxonomy" id="1618405"/>
    <lineage>
        <taxon>Bacteria</taxon>
        <taxon>Candidatus Curtissiibacteriota</taxon>
    </lineage>
</organism>